<dbReference type="RefSeq" id="WP_340269207.1">
    <property type="nucleotide sequence ID" value="NZ_JBBEOG010000004.1"/>
</dbReference>
<comment type="caution">
    <text evidence="2">The sequence shown here is derived from an EMBL/GenBank/DDBJ whole genome shotgun (WGS) entry which is preliminary data.</text>
</comment>
<dbReference type="Pfam" id="PF00583">
    <property type="entry name" value="Acetyltransf_1"/>
    <property type="match status" value="1"/>
</dbReference>
<dbReference type="EC" id="2.3.1.-" evidence="2"/>
<gene>
    <name evidence="2" type="ORF">ACFPJ6_10975</name>
</gene>
<dbReference type="InterPro" id="IPR051822">
    <property type="entry name" value="Glycosyl_Hydrolase_84"/>
</dbReference>
<dbReference type="PROSITE" id="PS51186">
    <property type="entry name" value="GNAT"/>
    <property type="match status" value="1"/>
</dbReference>
<reference evidence="3" key="1">
    <citation type="journal article" date="2019" name="Int. J. Syst. Evol. Microbiol.">
        <title>The Global Catalogue of Microorganisms (GCM) 10K type strain sequencing project: providing services to taxonomists for standard genome sequencing and annotation.</title>
        <authorList>
            <consortium name="The Broad Institute Genomics Platform"/>
            <consortium name="The Broad Institute Genome Sequencing Center for Infectious Disease"/>
            <person name="Wu L."/>
            <person name="Ma J."/>
        </authorList>
    </citation>
    <scope>NUCLEOTIDE SEQUENCE [LARGE SCALE GENOMIC DNA]</scope>
    <source>
        <strain evidence="3">CCUG 43114</strain>
    </source>
</reference>
<evidence type="ECO:0000313" key="3">
    <source>
        <dbReference type="Proteomes" id="UP001596122"/>
    </source>
</evidence>
<dbReference type="PANTHER" id="PTHR13170">
    <property type="entry name" value="O-GLCNACASE"/>
    <property type="match status" value="1"/>
</dbReference>
<dbReference type="Proteomes" id="UP001596122">
    <property type="component" value="Unassembled WGS sequence"/>
</dbReference>
<dbReference type="GO" id="GO:0016746">
    <property type="term" value="F:acyltransferase activity"/>
    <property type="evidence" value="ECO:0007669"/>
    <property type="project" value="UniProtKB-KW"/>
</dbReference>
<proteinExistence type="predicted"/>
<keyword evidence="2" id="KW-0808">Transferase</keyword>
<feature type="domain" description="N-acetyltransferase" evidence="1">
    <location>
        <begin position="86"/>
        <end position="220"/>
    </location>
</feature>
<accession>A0ABW0GQ22</accession>
<sequence length="220" mass="24049">MAATQRGRLRGFLAPRRREGAVLRPFRPGDEQGLADVCLRTADAGDDATAQHAFPGLPGTVYALPYARFEPDLCLVVDDGTPEGRVSGYVLGTSDTVSFESWCERAWWPQARRAYPLEAMTRPADRDTAQLVHDPRRTPRRITDRYPAHLHIDLLPHVQGQGWGRRLVDGFLAAAAEAGAGAVHLGVAETNSRAIGFYGRLGFALVERAEGALVLGRPIR</sequence>
<dbReference type="PANTHER" id="PTHR13170:SF16">
    <property type="entry name" value="PROTEIN O-GLCNACASE"/>
    <property type="match status" value="1"/>
</dbReference>
<keyword evidence="3" id="KW-1185">Reference proteome</keyword>
<organism evidence="2 3">
    <name type="scientific">Aquipuribacter nitratireducens</name>
    <dbReference type="NCBI Taxonomy" id="650104"/>
    <lineage>
        <taxon>Bacteria</taxon>
        <taxon>Bacillati</taxon>
        <taxon>Actinomycetota</taxon>
        <taxon>Actinomycetes</taxon>
        <taxon>Micrococcales</taxon>
        <taxon>Intrasporangiaceae</taxon>
        <taxon>Aquipuribacter</taxon>
    </lineage>
</organism>
<dbReference type="SUPFAM" id="SSF55729">
    <property type="entry name" value="Acyl-CoA N-acyltransferases (Nat)"/>
    <property type="match status" value="1"/>
</dbReference>
<dbReference type="InterPro" id="IPR016181">
    <property type="entry name" value="Acyl_CoA_acyltransferase"/>
</dbReference>
<dbReference type="Gene3D" id="3.40.630.30">
    <property type="match status" value="1"/>
</dbReference>
<dbReference type="InterPro" id="IPR000182">
    <property type="entry name" value="GNAT_dom"/>
</dbReference>
<evidence type="ECO:0000259" key="1">
    <source>
        <dbReference type="PROSITE" id="PS51186"/>
    </source>
</evidence>
<keyword evidence="2" id="KW-0012">Acyltransferase</keyword>
<dbReference type="EMBL" id="JBHSLD010000009">
    <property type="protein sequence ID" value="MFC5381315.1"/>
    <property type="molecule type" value="Genomic_DNA"/>
</dbReference>
<name>A0ABW0GQ22_9MICO</name>
<evidence type="ECO:0000313" key="2">
    <source>
        <dbReference type="EMBL" id="MFC5381315.1"/>
    </source>
</evidence>
<protein>
    <submittedName>
        <fullName evidence="2">GNAT family N-acetyltransferase</fullName>
        <ecNumber evidence="2">2.3.1.-</ecNumber>
    </submittedName>
</protein>